<name>A0A851GNP0_9BACT</name>
<proteinExistence type="predicted"/>
<dbReference type="Proteomes" id="UP000557872">
    <property type="component" value="Unassembled WGS sequence"/>
</dbReference>
<evidence type="ECO:0000313" key="2">
    <source>
        <dbReference type="Proteomes" id="UP000557872"/>
    </source>
</evidence>
<dbReference type="AlphaFoldDB" id="A0A851GNP0"/>
<reference evidence="1 2" key="1">
    <citation type="submission" date="2020-07" db="EMBL/GenBank/DDBJ databases">
        <title>Roseicoccus Jingziensis gen. nov., sp. nov., isolated from coastal seawater.</title>
        <authorList>
            <person name="Feng X."/>
        </authorList>
    </citation>
    <scope>NUCLEOTIDE SEQUENCE [LARGE SCALE GENOMIC DNA]</scope>
    <source>
        <strain evidence="1 2">N1E253</strain>
    </source>
</reference>
<accession>A0A851GNP0</accession>
<comment type="caution">
    <text evidence="1">The sequence shown here is derived from an EMBL/GenBank/DDBJ whole genome shotgun (WGS) entry which is preliminary data.</text>
</comment>
<organism evidence="1 2">
    <name type="scientific">Oceaniferula marina</name>
    <dbReference type="NCBI Taxonomy" id="2748318"/>
    <lineage>
        <taxon>Bacteria</taxon>
        <taxon>Pseudomonadati</taxon>
        <taxon>Verrucomicrobiota</taxon>
        <taxon>Verrucomicrobiia</taxon>
        <taxon>Verrucomicrobiales</taxon>
        <taxon>Verrucomicrobiaceae</taxon>
        <taxon>Oceaniferula</taxon>
    </lineage>
</organism>
<sequence>MGGPSVEERQASIASEPKGNFFYGRRYYVEKTRFWGYLRKPGQSAKNAKLVIINESSKRTPDRLPENGPAGRRYGFDQNYEYRLYGHYTGEQVYEVNSNQFLPEFKLTRYEVVNKNPGWLFSPNDHYNPQSITLIPR</sequence>
<gene>
    <name evidence="1" type="ORF">HW115_14070</name>
</gene>
<dbReference type="EMBL" id="JACBAZ010000006">
    <property type="protein sequence ID" value="NWK56745.1"/>
    <property type="molecule type" value="Genomic_DNA"/>
</dbReference>
<evidence type="ECO:0000313" key="1">
    <source>
        <dbReference type="EMBL" id="NWK56745.1"/>
    </source>
</evidence>
<keyword evidence="2" id="KW-1185">Reference proteome</keyword>
<protein>
    <submittedName>
        <fullName evidence="1">Uncharacterized protein</fullName>
    </submittedName>
</protein>